<dbReference type="AlphaFoldDB" id="A0A934RP08"/>
<keyword evidence="1" id="KW-0812">Transmembrane</keyword>
<feature type="domain" description="VanZ-like" evidence="2">
    <location>
        <begin position="31"/>
        <end position="125"/>
    </location>
</feature>
<dbReference type="NCBIfam" id="NF037970">
    <property type="entry name" value="vanZ_1"/>
    <property type="match status" value="1"/>
</dbReference>
<reference evidence="3" key="1">
    <citation type="submission" date="2021-01" db="EMBL/GenBank/DDBJ databases">
        <title>Modified the classification status of verrucomicrobia.</title>
        <authorList>
            <person name="Feng X."/>
        </authorList>
    </citation>
    <scope>NUCLEOTIDE SEQUENCE</scope>
    <source>
        <strain evidence="3">KCTC 12986</strain>
    </source>
</reference>
<protein>
    <submittedName>
        <fullName evidence="3">VanZ family protein</fullName>
    </submittedName>
</protein>
<sequence>MKVPAIAQRSSFWSAAFAIWFLVLWQLSSNPLPGPRLESDFPIDKILHFGYFFGGGGLLSAALFLKKSRPLTGSSLHLAVVLTLFLTGALDEWHQSWDPHRSGNDAGDLTFDILGALAGTVVFRRLQPAIFPRPTL</sequence>
<keyword evidence="1" id="KW-0472">Membrane</keyword>
<dbReference type="RefSeq" id="WP_200390278.1">
    <property type="nucleotide sequence ID" value="NZ_JAENIO010000003.1"/>
</dbReference>
<dbReference type="EMBL" id="JAENIO010000003">
    <property type="protein sequence ID" value="MBK1832843.1"/>
    <property type="molecule type" value="Genomic_DNA"/>
</dbReference>
<dbReference type="InterPro" id="IPR006976">
    <property type="entry name" value="VanZ-like"/>
</dbReference>
<gene>
    <name evidence="3" type="ORF">JIN78_02115</name>
</gene>
<keyword evidence="4" id="KW-1185">Reference proteome</keyword>
<feature type="transmembrane region" description="Helical" evidence="1">
    <location>
        <begin position="48"/>
        <end position="65"/>
    </location>
</feature>
<feature type="transmembrane region" description="Helical" evidence="1">
    <location>
        <begin position="12"/>
        <end position="28"/>
    </location>
</feature>
<organism evidence="3 4">
    <name type="scientific">Roseibacillus ishigakijimensis</name>
    <dbReference type="NCBI Taxonomy" id="454146"/>
    <lineage>
        <taxon>Bacteria</taxon>
        <taxon>Pseudomonadati</taxon>
        <taxon>Verrucomicrobiota</taxon>
        <taxon>Verrucomicrobiia</taxon>
        <taxon>Verrucomicrobiales</taxon>
        <taxon>Verrucomicrobiaceae</taxon>
        <taxon>Roseibacillus</taxon>
    </lineage>
</organism>
<name>A0A934RP08_9BACT</name>
<evidence type="ECO:0000256" key="1">
    <source>
        <dbReference type="SAM" id="Phobius"/>
    </source>
</evidence>
<keyword evidence="1" id="KW-1133">Transmembrane helix</keyword>
<comment type="caution">
    <text evidence="3">The sequence shown here is derived from an EMBL/GenBank/DDBJ whole genome shotgun (WGS) entry which is preliminary data.</text>
</comment>
<evidence type="ECO:0000313" key="4">
    <source>
        <dbReference type="Proteomes" id="UP000604083"/>
    </source>
</evidence>
<dbReference type="Pfam" id="PF04892">
    <property type="entry name" value="VanZ"/>
    <property type="match status" value="1"/>
</dbReference>
<evidence type="ECO:0000313" key="3">
    <source>
        <dbReference type="EMBL" id="MBK1832843.1"/>
    </source>
</evidence>
<evidence type="ECO:0000259" key="2">
    <source>
        <dbReference type="Pfam" id="PF04892"/>
    </source>
</evidence>
<proteinExistence type="predicted"/>
<accession>A0A934RP08</accession>
<dbReference type="Proteomes" id="UP000604083">
    <property type="component" value="Unassembled WGS sequence"/>
</dbReference>